<dbReference type="EMBL" id="FKLO01000003">
    <property type="protein sequence ID" value="SAM56923.1"/>
    <property type="molecule type" value="Genomic_DNA"/>
</dbReference>
<evidence type="ECO:0000256" key="1">
    <source>
        <dbReference type="SAM" id="MobiDB-lite"/>
    </source>
</evidence>
<accession>A0A1C3H1M8</accession>
<proteinExistence type="predicted"/>
<sequence length="49" mass="5555">MKGAHCRQRPAARQRTLFSAPITFRSMLAAATPDRKNGGSPRFRRVMPR</sequence>
<feature type="region of interest" description="Disordered" evidence="1">
    <location>
        <begin position="29"/>
        <end position="49"/>
    </location>
</feature>
<name>A0A1C3H1M8_9GAMM</name>
<protein>
    <submittedName>
        <fullName evidence="2">Uncharacterized protein</fullName>
    </submittedName>
</protein>
<dbReference type="Proteomes" id="UP000190837">
    <property type="component" value="Unassembled WGS sequence"/>
</dbReference>
<evidence type="ECO:0000313" key="3">
    <source>
        <dbReference type="Proteomes" id="UP000190837"/>
    </source>
</evidence>
<dbReference type="AlphaFoldDB" id="A0A1C3H1M8"/>
<reference evidence="3" key="1">
    <citation type="submission" date="2016-04" db="EMBL/GenBank/DDBJ databases">
        <authorList>
            <person name="Tagini F."/>
        </authorList>
    </citation>
    <scope>NUCLEOTIDE SEQUENCE [LARGE SCALE GENOMIC DNA]</scope>
    <source>
        <strain evidence="3">CHUV0807</strain>
    </source>
</reference>
<gene>
    <name evidence="2" type="ORF">CHUV0807_0034</name>
</gene>
<evidence type="ECO:0000313" key="2">
    <source>
        <dbReference type="EMBL" id="SAM56923.1"/>
    </source>
</evidence>
<organism evidence="2 3">
    <name type="scientific">Cardiobacterium hominis</name>
    <dbReference type="NCBI Taxonomy" id="2718"/>
    <lineage>
        <taxon>Bacteria</taxon>
        <taxon>Pseudomonadati</taxon>
        <taxon>Pseudomonadota</taxon>
        <taxon>Gammaproteobacteria</taxon>
        <taxon>Cardiobacteriales</taxon>
        <taxon>Cardiobacteriaceae</taxon>
        <taxon>Cardiobacterium</taxon>
    </lineage>
</organism>